<gene>
    <name evidence="2" type="ORF">C1H46_025662</name>
</gene>
<evidence type="ECO:0000313" key="2">
    <source>
        <dbReference type="EMBL" id="TQD88773.1"/>
    </source>
</evidence>
<sequence length="194" mass="21185">MGKPVNPWMGMQKKKCTNSGIRFGDGSDSTPDVVHSAAGQAAGSGGPNPLDIMKSKLVLFVSHELSLSGNRIPLLLMELAFLLRRVGAEDFLDNEPETGGGGRGGLQIGEQNAGPGSGVVIFLYITSTSNHLLFEHYTAKICSLVLYALTLLGCSKMYSDTINMLIWFRWSFANLELRVHISFMLRFLLAFDLE</sequence>
<dbReference type="Proteomes" id="UP000315295">
    <property type="component" value="Unassembled WGS sequence"/>
</dbReference>
<feature type="region of interest" description="Disordered" evidence="1">
    <location>
        <begin position="17"/>
        <end position="47"/>
    </location>
</feature>
<accession>A0A540LQK1</accession>
<keyword evidence="3" id="KW-1185">Reference proteome</keyword>
<evidence type="ECO:0000313" key="3">
    <source>
        <dbReference type="Proteomes" id="UP000315295"/>
    </source>
</evidence>
<dbReference type="STRING" id="106549.A0A540LQK1"/>
<name>A0A540LQK1_MALBA</name>
<dbReference type="Pfam" id="PF16994">
    <property type="entry name" value="Glyco_trans_4_5"/>
    <property type="match status" value="1"/>
</dbReference>
<organism evidence="2 3">
    <name type="scientific">Malus baccata</name>
    <name type="common">Siberian crab apple</name>
    <name type="synonym">Pyrus baccata</name>
    <dbReference type="NCBI Taxonomy" id="106549"/>
    <lineage>
        <taxon>Eukaryota</taxon>
        <taxon>Viridiplantae</taxon>
        <taxon>Streptophyta</taxon>
        <taxon>Embryophyta</taxon>
        <taxon>Tracheophyta</taxon>
        <taxon>Spermatophyta</taxon>
        <taxon>Magnoliopsida</taxon>
        <taxon>eudicotyledons</taxon>
        <taxon>Gunneridae</taxon>
        <taxon>Pentapetalae</taxon>
        <taxon>rosids</taxon>
        <taxon>fabids</taxon>
        <taxon>Rosales</taxon>
        <taxon>Rosaceae</taxon>
        <taxon>Amygdaloideae</taxon>
        <taxon>Maleae</taxon>
        <taxon>Malus</taxon>
    </lineage>
</organism>
<comment type="caution">
    <text evidence="2">The sequence shown here is derived from an EMBL/GenBank/DDBJ whole genome shotgun (WGS) entry which is preliminary data.</text>
</comment>
<dbReference type="EMBL" id="VIEB01000500">
    <property type="protein sequence ID" value="TQD88773.1"/>
    <property type="molecule type" value="Genomic_DNA"/>
</dbReference>
<dbReference type="AlphaFoldDB" id="A0A540LQK1"/>
<evidence type="ECO:0000256" key="1">
    <source>
        <dbReference type="SAM" id="MobiDB-lite"/>
    </source>
</evidence>
<reference evidence="2 3" key="1">
    <citation type="journal article" date="2019" name="G3 (Bethesda)">
        <title>Sequencing of a Wild Apple (Malus baccata) Genome Unravels the Differences Between Cultivated and Wild Apple Species Regarding Disease Resistance and Cold Tolerance.</title>
        <authorList>
            <person name="Chen X."/>
        </authorList>
    </citation>
    <scope>NUCLEOTIDE SEQUENCE [LARGE SCALE GENOMIC DNA]</scope>
    <source>
        <strain evidence="3">cv. Shandingzi</strain>
        <tissue evidence="2">Leaves</tissue>
    </source>
</reference>
<protein>
    <submittedName>
        <fullName evidence="2">Uncharacterized protein</fullName>
    </submittedName>
</protein>
<dbReference type="InterPro" id="IPR041693">
    <property type="entry name" value="Glyco_trans_4_5"/>
</dbReference>
<proteinExistence type="predicted"/>